<evidence type="ECO:0000313" key="2">
    <source>
        <dbReference type="Proteomes" id="UP000798662"/>
    </source>
</evidence>
<protein>
    <submittedName>
        <fullName evidence="1">Uncharacterized protein</fullName>
    </submittedName>
</protein>
<accession>A0ACC3CEA1</accession>
<proteinExistence type="predicted"/>
<dbReference type="EMBL" id="CM020620">
    <property type="protein sequence ID" value="KAK1868183.1"/>
    <property type="molecule type" value="Genomic_DNA"/>
</dbReference>
<reference evidence="1" key="1">
    <citation type="submission" date="2019-11" db="EMBL/GenBank/DDBJ databases">
        <title>Nori genome reveals adaptations in red seaweeds to the harsh intertidal environment.</title>
        <authorList>
            <person name="Wang D."/>
            <person name="Mao Y."/>
        </authorList>
    </citation>
    <scope>NUCLEOTIDE SEQUENCE</scope>
    <source>
        <tissue evidence="1">Gametophyte</tissue>
    </source>
</reference>
<name>A0ACC3CEA1_PYRYE</name>
<sequence length="610" mass="63490">MRRVTTKWGGDRHGAAQRHGLGDASAAGGASGGPKGGGGGSSMGAAAGSGDHPLGGCWRGLGALPHSHGKLFDVHDVAVQVLRDDGRPYGGCNTGSVDPAAKRWDAATTCAPWVVVEGMGLVCPARVAEAVAASDGSSSSRGGGGGGGRYNKDGKRTDVDAKADWTTLGHLHCTIAIAEEERWLYGDKDLPSHKMQALEDWLPVNLSFATLQRVSTFLLTSSTAPTAAVDQRIRVLAEATVQRASLKADVDSSAPAAGNEEKKKKKGFKGFSLPGKKPKSSSATAAKGVNGAATAVSPGRSRMNWEIASSEGAAFRRRAAGAGRGATKMTTAELLAEKRSVEETLARFDAQLAALAAGGGDDDGDMADMLLPARQELDERLRGLNAQLVAGGTVTNVKPGEYEAVVPPLSADIIDGSCSVATLGCVEVVRTSPLVSSPISAQVDSDGSERGSFDTNVSADEADCAQAVCSVITMAYDGSFSSDVMASPATTYTSDSFESDDDSSSARSGGSKSDGDIERDLSIRHQRRLGSGVSRSPSSLRGAVSELEFVIDLGDRRRDSPDAGQSRRYAHQEMRQRAGAAELCEDDGDPSSDLDEQALTVRNRRHRRGR</sequence>
<evidence type="ECO:0000313" key="1">
    <source>
        <dbReference type="EMBL" id="KAK1868183.1"/>
    </source>
</evidence>
<gene>
    <name evidence="1" type="ORF">I4F81_010677</name>
</gene>
<dbReference type="Proteomes" id="UP000798662">
    <property type="component" value="Chromosome 3"/>
</dbReference>
<organism evidence="1 2">
    <name type="scientific">Pyropia yezoensis</name>
    <name type="common">Susabi-nori</name>
    <name type="synonym">Porphyra yezoensis</name>
    <dbReference type="NCBI Taxonomy" id="2788"/>
    <lineage>
        <taxon>Eukaryota</taxon>
        <taxon>Rhodophyta</taxon>
        <taxon>Bangiophyceae</taxon>
        <taxon>Bangiales</taxon>
        <taxon>Bangiaceae</taxon>
        <taxon>Pyropia</taxon>
    </lineage>
</organism>
<keyword evidence="2" id="KW-1185">Reference proteome</keyword>
<comment type="caution">
    <text evidence="1">The sequence shown here is derived from an EMBL/GenBank/DDBJ whole genome shotgun (WGS) entry which is preliminary data.</text>
</comment>